<keyword evidence="6" id="KW-1185">Reference proteome</keyword>
<gene>
    <name evidence="5" type="ORF">SAMN04488057_103305</name>
</gene>
<dbReference type="Pfam" id="PF00884">
    <property type="entry name" value="Sulfatase"/>
    <property type="match status" value="1"/>
</dbReference>
<keyword evidence="3" id="KW-0732">Signal</keyword>
<dbReference type="OrthoDB" id="9764377at2"/>
<evidence type="ECO:0000313" key="5">
    <source>
        <dbReference type="EMBL" id="SHM78130.1"/>
    </source>
</evidence>
<dbReference type="PANTHER" id="PTHR42693:SF53">
    <property type="entry name" value="ENDO-4-O-SULFATASE"/>
    <property type="match status" value="1"/>
</dbReference>
<dbReference type="InterPro" id="IPR017850">
    <property type="entry name" value="Alkaline_phosphatase_core_sf"/>
</dbReference>
<dbReference type="Gene3D" id="3.40.720.10">
    <property type="entry name" value="Alkaline Phosphatase, subunit A"/>
    <property type="match status" value="1"/>
</dbReference>
<dbReference type="GO" id="GO:0004065">
    <property type="term" value="F:arylsulfatase activity"/>
    <property type="evidence" value="ECO:0007669"/>
    <property type="project" value="TreeGrafter"/>
</dbReference>
<name>A0A1M7LJD7_9BACT</name>
<dbReference type="AlphaFoldDB" id="A0A1M7LJD7"/>
<sequence length="487" mass="54044">MQQTICFGLLLALGLFSCSSGSVDQSRQDDLSDTPKPNIVYILADDLGYGDLGFTGQQHIKTPNLDRLAEEGMFFASHYSGSTVCAPSRSTLVSGLHTGHAPVRGNYEIQPEGQYPLPDSVFTIFESLKAAGYTTGAFGKWGLGYPGSEGDPNNQGVDVFFGYNCQRMGHNYYPYHLWHNQDSLVLEENAGTNLGLYAPDLIQEQTLKFIEDNQENPFFLYVPSIIPHAELIAPGEEMARHLGRFEETPYQGVDEGPNYKIGGYMSQENPRAAFVAMVELLDRQVGEILAKLEELGLRENTLVVFTSDNGPHLEGGADPEFFDSNGPYRGHKRDLYEGGIRVPMIANWPGKISPGKTDHPSAFWDVYATFGEITGATVPENTDGISFAPTLLGRADEQGAHEFLYWEFVEQGGKQAVRKGPWKAIRVNLSRDDDPPIELYHLEEDPGEQNNLADQQPERVAELKALMQSSHRPNPVFKLYAAERNEE</sequence>
<proteinExistence type="inferred from homology"/>
<feature type="chain" id="PRO_5012025783" evidence="3">
    <location>
        <begin position="23"/>
        <end position="487"/>
    </location>
</feature>
<feature type="domain" description="Sulfatase N-terminal" evidence="4">
    <location>
        <begin position="37"/>
        <end position="375"/>
    </location>
</feature>
<evidence type="ECO:0000259" key="4">
    <source>
        <dbReference type="Pfam" id="PF00884"/>
    </source>
</evidence>
<evidence type="ECO:0000256" key="1">
    <source>
        <dbReference type="ARBA" id="ARBA00008779"/>
    </source>
</evidence>
<accession>A0A1M7LJD7</accession>
<keyword evidence="2" id="KW-0378">Hydrolase</keyword>
<dbReference type="STRING" id="388280.SAMN04488057_103305"/>
<dbReference type="CDD" id="cd16145">
    <property type="entry name" value="ARS_like"/>
    <property type="match status" value="1"/>
</dbReference>
<protein>
    <submittedName>
        <fullName evidence="5">Arylsulfatase A</fullName>
    </submittedName>
</protein>
<dbReference type="EMBL" id="FRCY01000003">
    <property type="protein sequence ID" value="SHM78130.1"/>
    <property type="molecule type" value="Genomic_DNA"/>
</dbReference>
<comment type="similarity">
    <text evidence="1">Belongs to the sulfatase family.</text>
</comment>
<dbReference type="InterPro" id="IPR000917">
    <property type="entry name" value="Sulfatase_N"/>
</dbReference>
<dbReference type="SUPFAM" id="SSF53649">
    <property type="entry name" value="Alkaline phosphatase-like"/>
    <property type="match status" value="1"/>
</dbReference>
<reference evidence="5 6" key="1">
    <citation type="submission" date="2016-11" db="EMBL/GenBank/DDBJ databases">
        <authorList>
            <person name="Jaros S."/>
            <person name="Januszkiewicz K."/>
            <person name="Wedrychowicz H."/>
        </authorList>
    </citation>
    <scope>NUCLEOTIDE SEQUENCE [LARGE SCALE GENOMIC DNA]</scope>
    <source>
        <strain evidence="5 6">CGMCC 1.6102</strain>
    </source>
</reference>
<dbReference type="InterPro" id="IPR050738">
    <property type="entry name" value="Sulfatase"/>
</dbReference>
<organism evidence="5 6">
    <name type="scientific">Cyclobacterium lianum</name>
    <dbReference type="NCBI Taxonomy" id="388280"/>
    <lineage>
        <taxon>Bacteria</taxon>
        <taxon>Pseudomonadati</taxon>
        <taxon>Bacteroidota</taxon>
        <taxon>Cytophagia</taxon>
        <taxon>Cytophagales</taxon>
        <taxon>Cyclobacteriaceae</taxon>
        <taxon>Cyclobacterium</taxon>
    </lineage>
</organism>
<evidence type="ECO:0000313" key="6">
    <source>
        <dbReference type="Proteomes" id="UP000184513"/>
    </source>
</evidence>
<dbReference type="RefSeq" id="WP_073093735.1">
    <property type="nucleotide sequence ID" value="NZ_FRCY01000003.1"/>
</dbReference>
<dbReference type="Proteomes" id="UP000184513">
    <property type="component" value="Unassembled WGS sequence"/>
</dbReference>
<dbReference type="Gene3D" id="3.30.1120.10">
    <property type="match status" value="1"/>
</dbReference>
<evidence type="ECO:0000256" key="2">
    <source>
        <dbReference type="ARBA" id="ARBA00022801"/>
    </source>
</evidence>
<dbReference type="PANTHER" id="PTHR42693">
    <property type="entry name" value="ARYLSULFATASE FAMILY MEMBER"/>
    <property type="match status" value="1"/>
</dbReference>
<feature type="signal peptide" evidence="3">
    <location>
        <begin position="1"/>
        <end position="22"/>
    </location>
</feature>
<evidence type="ECO:0000256" key="3">
    <source>
        <dbReference type="SAM" id="SignalP"/>
    </source>
</evidence>